<reference evidence="4" key="1">
    <citation type="submission" date="2020-12" db="EMBL/GenBank/DDBJ databases">
        <title>Genomic characterization of non-nitrogen-fixing Frankia strains.</title>
        <authorList>
            <person name="Carlos-Shanley C."/>
            <person name="Guerra T."/>
            <person name="Hahn D."/>
        </authorList>
    </citation>
    <scope>NUCLEOTIDE SEQUENCE</scope>
    <source>
        <strain evidence="4">CN6</strain>
    </source>
</reference>
<dbReference type="EMBL" id="JAEACQ010000145">
    <property type="protein sequence ID" value="MBL7626663.1"/>
    <property type="molecule type" value="Genomic_DNA"/>
</dbReference>
<dbReference type="Pfam" id="PF00498">
    <property type="entry name" value="FHA"/>
    <property type="match status" value="1"/>
</dbReference>
<dbReference type="Gene3D" id="2.60.200.20">
    <property type="match status" value="1"/>
</dbReference>
<dbReference type="Proteomes" id="UP000604475">
    <property type="component" value="Unassembled WGS sequence"/>
</dbReference>
<feature type="compositionally biased region" description="Basic and acidic residues" evidence="2">
    <location>
        <begin position="392"/>
        <end position="406"/>
    </location>
</feature>
<feature type="compositionally biased region" description="Basic and acidic residues" evidence="2">
    <location>
        <begin position="464"/>
        <end position="480"/>
    </location>
</feature>
<gene>
    <name evidence="4" type="ORF">I7412_05670</name>
</gene>
<dbReference type="Pfam" id="PF12401">
    <property type="entry name" value="FhaA_N"/>
    <property type="match status" value="1"/>
</dbReference>
<dbReference type="CDD" id="cd00060">
    <property type="entry name" value="FHA"/>
    <property type="match status" value="1"/>
</dbReference>
<feature type="compositionally biased region" description="Gly residues" evidence="2">
    <location>
        <begin position="448"/>
        <end position="458"/>
    </location>
</feature>
<organism evidence="4 5">
    <name type="scientific">Frankia nepalensis</name>
    <dbReference type="NCBI Taxonomy" id="1836974"/>
    <lineage>
        <taxon>Bacteria</taxon>
        <taxon>Bacillati</taxon>
        <taxon>Actinomycetota</taxon>
        <taxon>Actinomycetes</taxon>
        <taxon>Frankiales</taxon>
        <taxon>Frankiaceae</taxon>
        <taxon>Frankia</taxon>
    </lineage>
</organism>
<feature type="region of interest" description="Disordered" evidence="2">
    <location>
        <begin position="238"/>
        <end position="519"/>
    </location>
</feature>
<dbReference type="InterPro" id="IPR022128">
    <property type="entry name" value="FhaA_N"/>
</dbReference>
<dbReference type="PROSITE" id="PS50006">
    <property type="entry name" value="FHA_DOMAIN"/>
    <property type="match status" value="1"/>
</dbReference>
<dbReference type="AlphaFoldDB" id="A0A937RHV5"/>
<name>A0A937RHV5_9ACTN</name>
<protein>
    <submittedName>
        <fullName evidence="4">DUF3662 domain-containing protein</fullName>
    </submittedName>
</protein>
<proteinExistence type="predicted"/>
<sequence length="519" mass="56468">MGVLQRFERRLGGLVEGAFAKVFKGGVEPVEIAGALARETDDRRAISSNRVLVPNEFGVELASGDYARLSPYSRALCDELAEMVREHAAEQRYTFVGPVNVRLAEASDLDVGVFRIRSSVASADPGVIATAHRGPRAAPGAPRLLITNKEAPPGQEREYALAAESTLIGRSVECDIRLTDTGVSRRHGEIRQLPDGNFLYVDAGSTNGSIVNGRPATQVKLVSGDLIELGSALITFEREDARGREPGRAAPSPSPDPYARREDPRGPGADPYRAGPGGRPERERRDPYPDRSSPRNEPYRRSADPPDRLPRSGRDPAADPAGSPGRPERRDPYADRSSPRNEPYRDRPAGPRDPYADRSGPRNERYRDAPHRPPAGPRDEPYRDAAPGAGRGPRDERDARSRRDPDGDLYPGAGDGHGPGRRAERRPDERPRGNASRPPANGRDGRPGGRGAPAGPGGPARSAEPAREAREPIREVRDGVPEELYDAETQLPGRAPARPRADDDRRRRPGSPPPNDRSW</sequence>
<evidence type="ECO:0000313" key="4">
    <source>
        <dbReference type="EMBL" id="MBL7626663.1"/>
    </source>
</evidence>
<feature type="compositionally biased region" description="Basic and acidic residues" evidence="2">
    <location>
        <begin position="238"/>
        <end position="247"/>
    </location>
</feature>
<evidence type="ECO:0000259" key="3">
    <source>
        <dbReference type="PROSITE" id="PS50006"/>
    </source>
</evidence>
<feature type="domain" description="FHA" evidence="3">
    <location>
        <begin position="166"/>
        <end position="216"/>
    </location>
</feature>
<dbReference type="InterPro" id="IPR000253">
    <property type="entry name" value="FHA_dom"/>
</dbReference>
<evidence type="ECO:0000313" key="5">
    <source>
        <dbReference type="Proteomes" id="UP000604475"/>
    </source>
</evidence>
<dbReference type="SUPFAM" id="SSF49879">
    <property type="entry name" value="SMAD/FHA domain"/>
    <property type="match status" value="1"/>
</dbReference>
<dbReference type="SMART" id="SM00240">
    <property type="entry name" value="FHA"/>
    <property type="match status" value="1"/>
</dbReference>
<evidence type="ECO:0000256" key="2">
    <source>
        <dbReference type="SAM" id="MobiDB-lite"/>
    </source>
</evidence>
<keyword evidence="5" id="KW-1185">Reference proteome</keyword>
<feature type="compositionally biased region" description="Pro residues" evidence="2">
    <location>
        <begin position="510"/>
        <end position="519"/>
    </location>
</feature>
<feature type="compositionally biased region" description="Basic and acidic residues" evidence="2">
    <location>
        <begin position="421"/>
        <end position="432"/>
    </location>
</feature>
<evidence type="ECO:0000256" key="1">
    <source>
        <dbReference type="ARBA" id="ARBA00022553"/>
    </source>
</evidence>
<dbReference type="Gene3D" id="3.30.2320.60">
    <property type="entry name" value="FhaA, phosphopeptide-binding domain (DUF3662)"/>
    <property type="match status" value="1"/>
</dbReference>
<dbReference type="RefSeq" id="WP_203007302.1">
    <property type="nucleotide sequence ID" value="NZ_JADWYU010000029.1"/>
</dbReference>
<feature type="compositionally biased region" description="Basic and acidic residues" evidence="2">
    <location>
        <begin position="279"/>
        <end position="317"/>
    </location>
</feature>
<accession>A0A937RHV5</accession>
<dbReference type="InterPro" id="IPR008984">
    <property type="entry name" value="SMAD_FHA_dom_sf"/>
</dbReference>
<feature type="compositionally biased region" description="Basic and acidic residues" evidence="2">
    <location>
        <begin position="326"/>
        <end position="383"/>
    </location>
</feature>
<dbReference type="InterPro" id="IPR042287">
    <property type="entry name" value="FhaA_N_sf"/>
</dbReference>
<keyword evidence="1" id="KW-0597">Phosphoprotein</keyword>
<comment type="caution">
    <text evidence="4">The sequence shown here is derived from an EMBL/GenBank/DDBJ whole genome shotgun (WGS) entry which is preliminary data.</text>
</comment>